<accession>X1IL80</accession>
<evidence type="ECO:0000313" key="1">
    <source>
        <dbReference type="EMBL" id="GAH69990.1"/>
    </source>
</evidence>
<protein>
    <recommendedName>
        <fullName evidence="2">Uroporphyrinogen decarboxylase (URO-D) domain-containing protein</fullName>
    </recommendedName>
</protein>
<organism evidence="1">
    <name type="scientific">marine sediment metagenome</name>
    <dbReference type="NCBI Taxonomy" id="412755"/>
    <lineage>
        <taxon>unclassified sequences</taxon>
        <taxon>metagenomes</taxon>
        <taxon>ecological metagenomes</taxon>
    </lineage>
</organism>
<sequence>MEKQWEEMSSDEKQEALFQRWISPEGVEFASPEAEKLYKERTTRFKDALQLKKLPDRVPVLLIPSFAPAYYSGLTPHDVMYDNDKINAAWKKFSLDFQPDSHGGAAVPSPGKFLDILDFKLYKWPSHGVSPETTYQCIEGEYMKADEYDILIHNPLYFFYYIWPSRVFGALEPIQTLPHLSFLTEMYGVSVPFFHYGTP</sequence>
<reference evidence="1" key="1">
    <citation type="journal article" date="2014" name="Front. Microbiol.">
        <title>High frequency of phylogenetically diverse reductive dehalogenase-homologous genes in deep subseafloor sedimentary metagenomes.</title>
        <authorList>
            <person name="Kawai M."/>
            <person name="Futagami T."/>
            <person name="Toyoda A."/>
            <person name="Takaki Y."/>
            <person name="Nishi S."/>
            <person name="Hori S."/>
            <person name="Arai W."/>
            <person name="Tsubouchi T."/>
            <person name="Morono Y."/>
            <person name="Uchiyama I."/>
            <person name="Ito T."/>
            <person name="Fujiyama A."/>
            <person name="Inagaki F."/>
            <person name="Takami H."/>
        </authorList>
    </citation>
    <scope>NUCLEOTIDE SEQUENCE</scope>
    <source>
        <strain evidence="1">Expedition CK06-06</strain>
    </source>
</reference>
<proteinExistence type="predicted"/>
<comment type="caution">
    <text evidence="1">The sequence shown here is derived from an EMBL/GenBank/DDBJ whole genome shotgun (WGS) entry which is preliminary data.</text>
</comment>
<gene>
    <name evidence="1" type="ORF">S03H2_54848</name>
</gene>
<dbReference type="EMBL" id="BARU01034997">
    <property type="protein sequence ID" value="GAH69990.1"/>
    <property type="molecule type" value="Genomic_DNA"/>
</dbReference>
<feature type="non-terminal residue" evidence="1">
    <location>
        <position position="199"/>
    </location>
</feature>
<evidence type="ECO:0008006" key="2">
    <source>
        <dbReference type="Google" id="ProtNLM"/>
    </source>
</evidence>
<dbReference type="AlphaFoldDB" id="X1IL80"/>
<name>X1IL80_9ZZZZ</name>